<organism evidence="2 3">
    <name type="scientific">Rhodospirillum centenum (strain ATCC 51521 / SW)</name>
    <dbReference type="NCBI Taxonomy" id="414684"/>
    <lineage>
        <taxon>Bacteria</taxon>
        <taxon>Pseudomonadati</taxon>
        <taxon>Pseudomonadota</taxon>
        <taxon>Alphaproteobacteria</taxon>
        <taxon>Rhodospirillales</taxon>
        <taxon>Rhodospirillaceae</taxon>
        <taxon>Rhodospirillum</taxon>
    </lineage>
</organism>
<feature type="region of interest" description="Disordered" evidence="1">
    <location>
        <begin position="1"/>
        <end position="46"/>
    </location>
</feature>
<dbReference type="AlphaFoldDB" id="B6IUZ2"/>
<keyword evidence="3" id="KW-1185">Reference proteome</keyword>
<evidence type="ECO:0000313" key="2">
    <source>
        <dbReference type="EMBL" id="ACJ00074.1"/>
    </source>
</evidence>
<sequence length="46" mass="4865">MRRRRGGAGRRAEGGDGCAHGRGRVPCGRGPGRRRVAPGLNDAERP</sequence>
<dbReference type="KEGG" id="rce:RC1_2699"/>
<dbReference type="STRING" id="414684.RC1_2699"/>
<dbReference type="HOGENOM" id="CLU_3188307_0_0_5"/>
<gene>
    <name evidence="2" type="ordered locus">RC1_2699</name>
</gene>
<dbReference type="Proteomes" id="UP000001591">
    <property type="component" value="Chromosome"/>
</dbReference>
<accession>B6IUZ2</accession>
<dbReference type="EMBL" id="CP000613">
    <property type="protein sequence ID" value="ACJ00074.1"/>
    <property type="molecule type" value="Genomic_DNA"/>
</dbReference>
<evidence type="ECO:0000313" key="3">
    <source>
        <dbReference type="Proteomes" id="UP000001591"/>
    </source>
</evidence>
<reference evidence="2 3" key="1">
    <citation type="journal article" date="2010" name="BMC Genomics">
        <title>Metabolic flexibility revealed in the genome of the cyst-forming alpha-1 proteobacterium Rhodospirillum centenum.</title>
        <authorList>
            <person name="Lu Y.K."/>
            <person name="Marden J."/>
            <person name="Han M."/>
            <person name="Swingley W.D."/>
            <person name="Mastrian S.D."/>
            <person name="Chowdhury S.R."/>
            <person name="Hao J."/>
            <person name="Helmy T."/>
            <person name="Kim S."/>
            <person name="Kurdoglu A.A."/>
            <person name="Matthies H.J."/>
            <person name="Rollo D."/>
            <person name="Stothard P."/>
            <person name="Blankenship R.E."/>
            <person name="Bauer C.E."/>
            <person name="Touchman J.W."/>
        </authorList>
    </citation>
    <scope>NUCLEOTIDE SEQUENCE [LARGE SCALE GENOMIC DNA]</scope>
    <source>
        <strain evidence="3">ATCC 51521 / SW</strain>
    </source>
</reference>
<proteinExistence type="predicted"/>
<name>B6IUZ2_RHOCS</name>
<evidence type="ECO:0000256" key="1">
    <source>
        <dbReference type="SAM" id="MobiDB-lite"/>
    </source>
</evidence>
<protein>
    <submittedName>
        <fullName evidence="2">Uncharacterized protein</fullName>
    </submittedName>
</protein>